<comment type="miscellaneous">
    <text evidence="7">The active site is located at the dimer interface.</text>
</comment>
<dbReference type="UniPathway" id="UPA00244">
    <property type="reaction ID" value="UER00312"/>
</dbReference>
<dbReference type="SUPFAM" id="SSF53659">
    <property type="entry name" value="Isocitrate/Isopropylmalate dehydrogenase-like"/>
    <property type="match status" value="1"/>
</dbReference>
<feature type="binding site" evidence="7">
    <location>
        <position position="281"/>
    </location>
    <ligand>
        <name>substrate</name>
    </ligand>
</feature>
<evidence type="ECO:0000256" key="5">
    <source>
        <dbReference type="ARBA" id="ARBA00023027"/>
    </source>
</evidence>
<feature type="binding site" evidence="7">
    <location>
        <position position="299"/>
    </location>
    <ligand>
        <name>substrate</name>
    </ligand>
</feature>
<keyword evidence="2 7" id="KW-0479">Metal-binding</keyword>
<gene>
    <name evidence="7 8" type="primary">pdxA</name>
    <name evidence="8" type="ORF">GRI89_01905</name>
</gene>
<dbReference type="EC" id="1.1.1.262" evidence="7"/>
<dbReference type="Gene3D" id="3.40.718.10">
    <property type="entry name" value="Isopropylmalate Dehydrogenase"/>
    <property type="match status" value="1"/>
</dbReference>
<dbReference type="NCBIfam" id="NF003699">
    <property type="entry name" value="PRK05312.1"/>
    <property type="match status" value="1"/>
</dbReference>
<keyword evidence="7" id="KW-0862">Zinc</keyword>
<keyword evidence="6 7" id="KW-0664">Pyridoxine biosynthesis</keyword>
<comment type="caution">
    <text evidence="8">The sequence shown here is derived from an EMBL/GenBank/DDBJ whole genome shotgun (WGS) entry which is preliminary data.</text>
</comment>
<dbReference type="RefSeq" id="WP_328598045.1">
    <property type="nucleotide sequence ID" value="NZ_WTYM01000023.1"/>
</dbReference>
<feature type="binding site" evidence="7">
    <location>
        <position position="273"/>
    </location>
    <ligand>
        <name>a divalent metal cation</name>
        <dbReference type="ChEBI" id="CHEBI:60240"/>
        <note>ligand shared between dimeric partners</note>
    </ligand>
</feature>
<keyword evidence="1 7" id="KW-0963">Cytoplasm</keyword>
<feature type="binding site" evidence="7">
    <location>
        <position position="290"/>
    </location>
    <ligand>
        <name>substrate</name>
    </ligand>
</feature>
<comment type="catalytic activity">
    <reaction evidence="7">
        <text>4-(phosphooxy)-L-threonine + NAD(+) = 3-amino-2-oxopropyl phosphate + CO2 + NADH</text>
        <dbReference type="Rhea" id="RHEA:32275"/>
        <dbReference type="ChEBI" id="CHEBI:16526"/>
        <dbReference type="ChEBI" id="CHEBI:57279"/>
        <dbReference type="ChEBI" id="CHEBI:57540"/>
        <dbReference type="ChEBI" id="CHEBI:57945"/>
        <dbReference type="ChEBI" id="CHEBI:58452"/>
        <dbReference type="EC" id="1.1.1.262"/>
    </reaction>
</comment>
<dbReference type="GO" id="GO:0005737">
    <property type="term" value="C:cytoplasm"/>
    <property type="evidence" value="ECO:0007669"/>
    <property type="project" value="UniProtKB-SubCell"/>
</dbReference>
<name>A0A6I4SSI2_9SPHN</name>
<evidence type="ECO:0000313" key="8">
    <source>
        <dbReference type="EMBL" id="MXO58298.1"/>
    </source>
</evidence>
<dbReference type="PANTHER" id="PTHR30004:SF6">
    <property type="entry name" value="D-THREONATE 4-PHOSPHATE DEHYDROGENASE"/>
    <property type="match status" value="1"/>
</dbReference>
<dbReference type="InterPro" id="IPR005255">
    <property type="entry name" value="PdxA_fam"/>
</dbReference>
<proteinExistence type="inferred from homology"/>
<keyword evidence="7" id="KW-0460">Magnesium</keyword>
<protein>
    <recommendedName>
        <fullName evidence="7">4-hydroxythreonine-4-phosphate dehydrogenase</fullName>
        <ecNumber evidence="7">1.1.1.262</ecNumber>
    </recommendedName>
    <alternativeName>
        <fullName evidence="7">4-(phosphohydroxy)-L-threonine dehydrogenase</fullName>
    </alternativeName>
</protein>
<keyword evidence="4 7" id="KW-0560">Oxidoreductase</keyword>
<sequence>MTDATLPPLAVSLGDPAGVGPELICEAWARRVEERLPAFFVVGGAGVLSAAAKSRGLDIAVEHVPNAETVAANFPDALPVFTRDDAEYLPGQYSTEGAKLAAYSLEHATGIAMSGLAAGLVTAPVSKAQLAKVGHAKYPGQTEFLADACRMRPDEAVMLLAGPQLRAVPLTIHVALAEVPNLLSIELIVAKVRILAAALRVDFGIADPHIAVTGLNPHAGEGGKFGDEEARVIAPAIANLREAGIDASGPHPADALFTARARETYDAALCMYHDQALIPLKALDFDQGVNVTLGLPIVRTSPDHGTALGIAGKGIADPGAMIAAIRMAGEIAARRAQAGKP</sequence>
<dbReference type="GO" id="GO:0000287">
    <property type="term" value="F:magnesium ion binding"/>
    <property type="evidence" value="ECO:0007669"/>
    <property type="project" value="UniProtKB-UniRule"/>
</dbReference>
<comment type="cofactor">
    <cofactor evidence="7">
        <name>Zn(2+)</name>
        <dbReference type="ChEBI" id="CHEBI:29105"/>
    </cofactor>
    <cofactor evidence="7">
        <name>Mg(2+)</name>
        <dbReference type="ChEBI" id="CHEBI:18420"/>
    </cofactor>
    <cofactor evidence="7">
        <name>Co(2+)</name>
        <dbReference type="ChEBI" id="CHEBI:48828"/>
    </cofactor>
    <text evidence="7">Binds 1 divalent metal cation per subunit. Can use ions such as Zn(2+), Mg(2+) or Co(2+).</text>
</comment>
<evidence type="ECO:0000256" key="6">
    <source>
        <dbReference type="ARBA" id="ARBA00023096"/>
    </source>
</evidence>
<evidence type="ECO:0000256" key="4">
    <source>
        <dbReference type="ARBA" id="ARBA00023002"/>
    </source>
</evidence>
<dbReference type="GO" id="GO:0051287">
    <property type="term" value="F:NAD binding"/>
    <property type="evidence" value="ECO:0007669"/>
    <property type="project" value="InterPro"/>
</dbReference>
<comment type="function">
    <text evidence="7">Catalyzes the NAD(P)-dependent oxidation of 4-(phosphooxy)-L-threonine (HTP) into 2-amino-3-oxo-4-(phosphooxy)butyric acid which spontaneously decarboxylates to form 3-amino-2-oxopropyl phosphate (AHAP).</text>
</comment>
<dbReference type="GO" id="GO:0008615">
    <property type="term" value="P:pyridoxine biosynthetic process"/>
    <property type="evidence" value="ECO:0007669"/>
    <property type="project" value="UniProtKB-UniRule"/>
</dbReference>
<keyword evidence="3 7" id="KW-0521">NADP</keyword>
<accession>A0A6I4SSI2</accession>
<comment type="subcellular location">
    <subcellularLocation>
        <location evidence="7">Cytoplasm</location>
    </subcellularLocation>
</comment>
<evidence type="ECO:0000256" key="7">
    <source>
        <dbReference type="HAMAP-Rule" id="MF_00536"/>
    </source>
</evidence>
<keyword evidence="9" id="KW-1185">Reference proteome</keyword>
<dbReference type="PANTHER" id="PTHR30004">
    <property type="entry name" value="4-HYDROXYTHREONINE-4-PHOSPHATE DEHYDROGENASE"/>
    <property type="match status" value="1"/>
</dbReference>
<dbReference type="AlphaFoldDB" id="A0A6I4SSI2"/>
<reference evidence="8 9" key="1">
    <citation type="submission" date="2019-12" db="EMBL/GenBank/DDBJ databases">
        <title>Genomic-based taxomic classification of the family Erythrobacteraceae.</title>
        <authorList>
            <person name="Xu L."/>
        </authorList>
    </citation>
    <scope>NUCLEOTIDE SEQUENCE [LARGE SCALE GENOMIC DNA]</scope>
    <source>
        <strain evidence="8 9">MCCC 1K01500</strain>
    </source>
</reference>
<dbReference type="HAMAP" id="MF_00536">
    <property type="entry name" value="PdxA"/>
    <property type="match status" value="1"/>
</dbReference>
<comment type="subunit">
    <text evidence="7">Homodimer.</text>
</comment>
<feature type="binding site" evidence="7">
    <location>
        <position position="173"/>
    </location>
    <ligand>
        <name>a divalent metal cation</name>
        <dbReference type="ChEBI" id="CHEBI:60240"/>
        <note>ligand shared between dimeric partners</note>
    </ligand>
</feature>
<evidence type="ECO:0000256" key="3">
    <source>
        <dbReference type="ARBA" id="ARBA00022857"/>
    </source>
</evidence>
<dbReference type="GO" id="GO:0050570">
    <property type="term" value="F:4-hydroxythreonine-4-phosphate dehydrogenase activity"/>
    <property type="evidence" value="ECO:0007669"/>
    <property type="project" value="UniProtKB-UniRule"/>
</dbReference>
<dbReference type="GO" id="GO:0008270">
    <property type="term" value="F:zinc ion binding"/>
    <property type="evidence" value="ECO:0007669"/>
    <property type="project" value="UniProtKB-UniRule"/>
</dbReference>
<keyword evidence="5 7" id="KW-0520">NAD</keyword>
<evidence type="ECO:0000256" key="2">
    <source>
        <dbReference type="ARBA" id="ARBA00022723"/>
    </source>
</evidence>
<dbReference type="Proteomes" id="UP000433652">
    <property type="component" value="Unassembled WGS sequence"/>
</dbReference>
<dbReference type="GO" id="GO:0050897">
    <property type="term" value="F:cobalt ion binding"/>
    <property type="evidence" value="ECO:0007669"/>
    <property type="project" value="UniProtKB-UniRule"/>
</dbReference>
<dbReference type="GO" id="GO:0042823">
    <property type="term" value="P:pyridoxal phosphate biosynthetic process"/>
    <property type="evidence" value="ECO:0007669"/>
    <property type="project" value="UniProtKB-UniRule"/>
</dbReference>
<comment type="caution">
    <text evidence="7">Lacks conserved residue(s) required for the propagation of feature annotation.</text>
</comment>
<feature type="binding site" evidence="7">
    <location>
        <position position="142"/>
    </location>
    <ligand>
        <name>substrate</name>
    </ligand>
</feature>
<comment type="similarity">
    <text evidence="7">Belongs to the PdxA family.</text>
</comment>
<feature type="binding site" evidence="7">
    <location>
        <position position="218"/>
    </location>
    <ligand>
        <name>a divalent metal cation</name>
        <dbReference type="ChEBI" id="CHEBI:60240"/>
        <note>ligand shared between dimeric partners</note>
    </ligand>
</feature>
<dbReference type="EMBL" id="WTYM01000023">
    <property type="protein sequence ID" value="MXO58298.1"/>
    <property type="molecule type" value="Genomic_DNA"/>
</dbReference>
<dbReference type="Pfam" id="PF04166">
    <property type="entry name" value="PdxA"/>
    <property type="match status" value="1"/>
</dbReference>
<evidence type="ECO:0000256" key="1">
    <source>
        <dbReference type="ARBA" id="ARBA00022490"/>
    </source>
</evidence>
<dbReference type="InterPro" id="IPR037510">
    <property type="entry name" value="PdxA"/>
</dbReference>
<organism evidence="8 9">
    <name type="scientific">Croceibacterium salegens</name>
    <dbReference type="NCBI Taxonomy" id="1737568"/>
    <lineage>
        <taxon>Bacteria</taxon>
        <taxon>Pseudomonadati</taxon>
        <taxon>Pseudomonadota</taxon>
        <taxon>Alphaproteobacteria</taxon>
        <taxon>Sphingomonadales</taxon>
        <taxon>Erythrobacteraceae</taxon>
        <taxon>Croceibacterium</taxon>
    </lineage>
</organism>
<keyword evidence="7" id="KW-0170">Cobalt</keyword>
<evidence type="ECO:0000313" key="9">
    <source>
        <dbReference type="Proteomes" id="UP000433652"/>
    </source>
</evidence>
<dbReference type="NCBIfam" id="TIGR00557">
    <property type="entry name" value="pdxA"/>
    <property type="match status" value="1"/>
</dbReference>
<comment type="pathway">
    <text evidence="7">Cofactor biosynthesis; pyridoxine 5'-phosphate biosynthesis; pyridoxine 5'-phosphate from D-erythrose 4-phosphate: step 4/5.</text>
</comment>